<dbReference type="GO" id="GO:0016787">
    <property type="term" value="F:hydrolase activity"/>
    <property type="evidence" value="ECO:0007669"/>
    <property type="project" value="InterPro"/>
</dbReference>
<dbReference type="PANTHER" id="PTHR21240">
    <property type="entry name" value="2-AMINO-3-CARBOXYLMUCONATE-6-SEMIALDEHYDE DECARBOXYLASE"/>
    <property type="match status" value="1"/>
</dbReference>
<comment type="caution">
    <text evidence="3">The sequence shown here is derived from an EMBL/GenBank/DDBJ whole genome shotgun (WGS) entry which is preliminary data.</text>
</comment>
<dbReference type="Proteomes" id="UP000256862">
    <property type="component" value="Chromosome CO2235"/>
</dbReference>
<dbReference type="InterPro" id="IPR032465">
    <property type="entry name" value="ACMSD"/>
</dbReference>
<dbReference type="InterPro" id="IPR032466">
    <property type="entry name" value="Metal_Hydrolase"/>
</dbReference>
<keyword evidence="1" id="KW-0456">Lyase</keyword>
<accession>A0A976BA08</accession>
<dbReference type="RefSeq" id="WP_232353268.1">
    <property type="nucleotide sequence ID" value="NZ_CP032519.1"/>
</dbReference>
<dbReference type="InterPro" id="IPR006680">
    <property type="entry name" value="Amidohydro-rel"/>
</dbReference>
<feature type="domain" description="Amidohydrolase-related" evidence="2">
    <location>
        <begin position="57"/>
        <end position="306"/>
    </location>
</feature>
<protein>
    <recommendedName>
        <fullName evidence="2">Amidohydrolase-related domain-containing protein</fullName>
    </recommendedName>
</protein>
<sequence length="312" mass="34702">MTDLTDARFAQLAGKIIDFRLRPPTGPYRTFFTPNVVGAVNRVLGHPVPRSYTISTEPYPHAEDRALRALIHEMDSVGVRLGVMNGRHSVNRPTPVHIEDRDLAELAQRTEQRVLGLAGIDFDKPVGEIIEGLDTAVKELGLVGVCMEPGLARAPMYADDEKLFPLYEKIEELKVPLLFMTGPLAGPDISHTDPVRFDRVARRYSTMPVVLGHGCYPYVNEAVALAFKSEVTGLMNVFVSPDVYTFAPGGQGYVEGINWLSRRFIYASAYSFFGVDDSVRDTLRLPIRDEALEDYMYRNAEALLRLAKGAQA</sequence>
<dbReference type="EMBL" id="OGUS01000114">
    <property type="protein sequence ID" value="SPC12270.1"/>
    <property type="molecule type" value="Genomic_DNA"/>
</dbReference>
<name>A0A976BA08_9BURK</name>
<dbReference type="Gene3D" id="3.20.20.140">
    <property type="entry name" value="Metal-dependent hydrolases"/>
    <property type="match status" value="1"/>
</dbReference>
<proteinExistence type="predicted"/>
<evidence type="ECO:0000256" key="1">
    <source>
        <dbReference type="ARBA" id="ARBA00023239"/>
    </source>
</evidence>
<dbReference type="SUPFAM" id="SSF51556">
    <property type="entry name" value="Metallo-dependent hydrolases"/>
    <property type="match status" value="1"/>
</dbReference>
<dbReference type="GO" id="GO:0016831">
    <property type="term" value="F:carboxy-lyase activity"/>
    <property type="evidence" value="ECO:0007669"/>
    <property type="project" value="InterPro"/>
</dbReference>
<evidence type="ECO:0000259" key="2">
    <source>
        <dbReference type="Pfam" id="PF04909"/>
    </source>
</evidence>
<reference evidence="3 4" key="1">
    <citation type="submission" date="2018-01" db="EMBL/GenBank/DDBJ databases">
        <authorList>
            <person name="Clerissi C."/>
        </authorList>
    </citation>
    <scope>NUCLEOTIDE SEQUENCE [LARGE SCALE GENOMIC DNA]</scope>
    <source>
        <strain evidence="3">Cupriavidus oxalaticus LMG 2235</strain>
    </source>
</reference>
<dbReference type="AlphaFoldDB" id="A0A976BA08"/>
<dbReference type="GeneID" id="303491837"/>
<evidence type="ECO:0000313" key="3">
    <source>
        <dbReference type="EMBL" id="SPC12270.1"/>
    </source>
</evidence>
<gene>
    <name evidence="3" type="ORF">CO2235_140071</name>
</gene>
<dbReference type="Pfam" id="PF04909">
    <property type="entry name" value="Amidohydro_2"/>
    <property type="match status" value="1"/>
</dbReference>
<organism evidence="3 4">
    <name type="scientific">Cupriavidus oxalaticus</name>
    <dbReference type="NCBI Taxonomy" id="96344"/>
    <lineage>
        <taxon>Bacteria</taxon>
        <taxon>Pseudomonadati</taxon>
        <taxon>Pseudomonadota</taxon>
        <taxon>Betaproteobacteria</taxon>
        <taxon>Burkholderiales</taxon>
        <taxon>Burkholderiaceae</taxon>
        <taxon>Cupriavidus</taxon>
    </lineage>
</organism>
<evidence type="ECO:0000313" key="4">
    <source>
        <dbReference type="Proteomes" id="UP000256862"/>
    </source>
</evidence>
<dbReference type="PANTHER" id="PTHR21240:SF19">
    <property type="entry name" value="CATALYTIC_ HYDROLASE"/>
    <property type="match status" value="1"/>
</dbReference>